<name>A0A540M2B3_MALBA</name>
<evidence type="ECO:0008006" key="4">
    <source>
        <dbReference type="Google" id="ProtNLM"/>
    </source>
</evidence>
<sequence>MELKQGKMSVIKYHKKFTDLSRYCPVIAESPREMLRRFKEGTRKRPRSLRASTPCSTYQEFFEILLYVEDSKNGHDDDDDEQENGNTQKNNNKGQSSFDHLIRVQISIHLEWVANQLATYVFRIKGTLTILVLSSITGVILVTTVNVRREIEDVTHVVRRGTSLVNILKIREISFLHYQLQSLHNKNYLLDLMLTNRQLMVVLSTIRVTCPTSERIVA</sequence>
<protein>
    <recommendedName>
        <fullName evidence="4">Retrotransposon gag domain-containing protein</fullName>
    </recommendedName>
</protein>
<keyword evidence="3" id="KW-1185">Reference proteome</keyword>
<feature type="region of interest" description="Disordered" evidence="1">
    <location>
        <begin position="73"/>
        <end position="94"/>
    </location>
</feature>
<evidence type="ECO:0000256" key="1">
    <source>
        <dbReference type="SAM" id="MobiDB-lite"/>
    </source>
</evidence>
<dbReference type="Proteomes" id="UP000315295">
    <property type="component" value="Unassembled WGS sequence"/>
</dbReference>
<evidence type="ECO:0000313" key="2">
    <source>
        <dbReference type="EMBL" id="TQD92836.1"/>
    </source>
</evidence>
<organism evidence="2 3">
    <name type="scientific">Malus baccata</name>
    <name type="common">Siberian crab apple</name>
    <name type="synonym">Pyrus baccata</name>
    <dbReference type="NCBI Taxonomy" id="106549"/>
    <lineage>
        <taxon>Eukaryota</taxon>
        <taxon>Viridiplantae</taxon>
        <taxon>Streptophyta</taxon>
        <taxon>Embryophyta</taxon>
        <taxon>Tracheophyta</taxon>
        <taxon>Spermatophyta</taxon>
        <taxon>Magnoliopsida</taxon>
        <taxon>eudicotyledons</taxon>
        <taxon>Gunneridae</taxon>
        <taxon>Pentapetalae</taxon>
        <taxon>rosids</taxon>
        <taxon>fabids</taxon>
        <taxon>Rosales</taxon>
        <taxon>Rosaceae</taxon>
        <taxon>Amygdaloideae</taxon>
        <taxon>Maleae</taxon>
        <taxon>Malus</taxon>
    </lineage>
</organism>
<dbReference type="EMBL" id="VIEB01000383">
    <property type="protein sequence ID" value="TQD92836.1"/>
    <property type="molecule type" value="Genomic_DNA"/>
</dbReference>
<comment type="caution">
    <text evidence="2">The sequence shown here is derived from an EMBL/GenBank/DDBJ whole genome shotgun (WGS) entry which is preliminary data.</text>
</comment>
<accession>A0A540M2B3</accession>
<feature type="compositionally biased region" description="Low complexity" evidence="1">
    <location>
        <begin position="84"/>
        <end position="94"/>
    </location>
</feature>
<reference evidence="2 3" key="1">
    <citation type="journal article" date="2019" name="G3 (Bethesda)">
        <title>Sequencing of a Wild Apple (Malus baccata) Genome Unravels the Differences Between Cultivated and Wild Apple Species Regarding Disease Resistance and Cold Tolerance.</title>
        <authorList>
            <person name="Chen X."/>
        </authorList>
    </citation>
    <scope>NUCLEOTIDE SEQUENCE [LARGE SCALE GENOMIC DNA]</scope>
    <source>
        <strain evidence="3">cv. Shandingzi</strain>
        <tissue evidence="2">Leaves</tissue>
    </source>
</reference>
<gene>
    <name evidence="2" type="ORF">C1H46_021545</name>
</gene>
<dbReference type="AlphaFoldDB" id="A0A540M2B3"/>
<proteinExistence type="predicted"/>
<evidence type="ECO:0000313" key="3">
    <source>
        <dbReference type="Proteomes" id="UP000315295"/>
    </source>
</evidence>